<dbReference type="InterPro" id="IPR028973">
    <property type="entry name" value="PhnB-like"/>
</dbReference>
<evidence type="ECO:0000313" key="3">
    <source>
        <dbReference type="Proteomes" id="UP000199031"/>
    </source>
</evidence>
<keyword evidence="3" id="KW-1185">Reference proteome</keyword>
<dbReference type="PANTHER" id="PTHR33990:SF1">
    <property type="entry name" value="PROTEIN YJDN"/>
    <property type="match status" value="1"/>
</dbReference>
<organism evidence="2 3">
    <name type="scientific">Parafilimonas terrae</name>
    <dbReference type="NCBI Taxonomy" id="1465490"/>
    <lineage>
        <taxon>Bacteria</taxon>
        <taxon>Pseudomonadati</taxon>
        <taxon>Bacteroidota</taxon>
        <taxon>Chitinophagia</taxon>
        <taxon>Chitinophagales</taxon>
        <taxon>Chitinophagaceae</taxon>
        <taxon>Parafilimonas</taxon>
    </lineage>
</organism>
<dbReference type="SUPFAM" id="SSF54593">
    <property type="entry name" value="Glyoxalase/Bleomycin resistance protein/Dihydroxybiphenyl dioxygenase"/>
    <property type="match status" value="1"/>
</dbReference>
<dbReference type="InterPro" id="IPR004360">
    <property type="entry name" value="Glyas_Fos-R_dOase_dom"/>
</dbReference>
<dbReference type="AlphaFoldDB" id="A0A1I5YLX9"/>
<protein>
    <submittedName>
        <fullName evidence="2">PhnB protein</fullName>
    </submittedName>
</protein>
<accession>A0A1I5YLX9</accession>
<dbReference type="PANTHER" id="PTHR33990">
    <property type="entry name" value="PROTEIN YJDN-RELATED"/>
    <property type="match status" value="1"/>
</dbReference>
<evidence type="ECO:0000313" key="2">
    <source>
        <dbReference type="EMBL" id="SFQ45206.1"/>
    </source>
</evidence>
<proteinExistence type="predicted"/>
<dbReference type="OrthoDB" id="9795306at2"/>
<dbReference type="InterPro" id="IPR029068">
    <property type="entry name" value="Glyas_Bleomycin-R_OHBP_Dase"/>
</dbReference>
<dbReference type="Gene3D" id="3.10.180.10">
    <property type="entry name" value="2,3-Dihydroxybiphenyl 1,2-Dioxygenase, domain 1"/>
    <property type="match status" value="1"/>
</dbReference>
<dbReference type="CDD" id="cd06588">
    <property type="entry name" value="PhnB_like"/>
    <property type="match status" value="1"/>
</dbReference>
<evidence type="ECO:0000259" key="1">
    <source>
        <dbReference type="Pfam" id="PF00903"/>
    </source>
</evidence>
<gene>
    <name evidence="2" type="ORF">SAMN05444277_11318</name>
</gene>
<dbReference type="RefSeq" id="WP_090661693.1">
    <property type="nucleotide sequence ID" value="NZ_FOXQ01000013.1"/>
</dbReference>
<dbReference type="STRING" id="1465490.SAMN05444277_11318"/>
<dbReference type="Pfam" id="PF00903">
    <property type="entry name" value="Glyoxalase"/>
    <property type="match status" value="1"/>
</dbReference>
<reference evidence="2 3" key="1">
    <citation type="submission" date="2016-10" db="EMBL/GenBank/DDBJ databases">
        <authorList>
            <person name="de Groot N.N."/>
        </authorList>
    </citation>
    <scope>NUCLEOTIDE SEQUENCE [LARGE SCALE GENOMIC DNA]</scope>
    <source>
        <strain evidence="2 3">DSM 28286</strain>
    </source>
</reference>
<sequence>MPKLNPYLNFDGKAEEAFTFYKSVFGGEFRGGVFKMGDAPGCENLPEEEKNRVMHIALPVGNDLLMASDIAPSMGHKLIEGNNNYVSIFPDSREEADKLFNGLSAGGQVEMPMADQFWGDYFGSFTDKYGVKWMINYSSQNS</sequence>
<dbReference type="EMBL" id="FOXQ01000013">
    <property type="protein sequence ID" value="SFQ45206.1"/>
    <property type="molecule type" value="Genomic_DNA"/>
</dbReference>
<dbReference type="Proteomes" id="UP000199031">
    <property type="component" value="Unassembled WGS sequence"/>
</dbReference>
<name>A0A1I5YLX9_9BACT</name>
<feature type="domain" description="Glyoxalase/fosfomycin resistance/dioxygenase" evidence="1">
    <location>
        <begin position="5"/>
        <end position="135"/>
    </location>
</feature>